<comment type="caution">
    <text evidence="3">The sequence shown here is derived from an EMBL/GenBank/DDBJ whole genome shotgun (WGS) entry which is preliminary data.</text>
</comment>
<reference evidence="3 4" key="1">
    <citation type="submission" date="2019-08" db="EMBL/GenBank/DDBJ databases">
        <title>Tsukamurella conjunctivitidis sp. nov., Tsukamurella assacharolytica sp. nov. and Tsukamurella sputae sp. nov. isolated from patients with conjunctivitis, bacteraemia (lymphoma) and respiratory infection (sputum) in Hong Kong.</title>
        <authorList>
            <person name="Fok K.M.N."/>
            <person name="Fong J.Y.H."/>
        </authorList>
    </citation>
    <scope>NUCLEOTIDE SEQUENCE [LARGE SCALE GENOMIC DNA]</scope>
    <source>
        <strain evidence="3 4">HKU70</strain>
    </source>
</reference>
<sequence length="110" mass="10866">MEKKRRPVATTLARRLAAGLIVAGAGAALFVAGPASAEPSDHVVSPSVVRPGVTPGGGANHWNVPTGSALWPGNMNPDSPSTGDTGPSSAAPIDPGDHPRDAPGADSPAF</sequence>
<evidence type="ECO:0000313" key="3">
    <source>
        <dbReference type="EMBL" id="TWS23520.1"/>
    </source>
</evidence>
<keyword evidence="2" id="KW-0732">Signal</keyword>
<dbReference type="AlphaFoldDB" id="A0A5C5RLC1"/>
<feature type="compositionally biased region" description="Polar residues" evidence="1">
    <location>
        <begin position="76"/>
        <end position="88"/>
    </location>
</feature>
<dbReference type="RefSeq" id="WP_146435312.1">
    <property type="nucleotide sequence ID" value="NZ_VIGV01000004.1"/>
</dbReference>
<protein>
    <submittedName>
        <fullName evidence="3">Uncharacterized protein</fullName>
    </submittedName>
</protein>
<keyword evidence="4" id="KW-1185">Reference proteome</keyword>
<evidence type="ECO:0000313" key="4">
    <source>
        <dbReference type="Proteomes" id="UP000319792"/>
    </source>
</evidence>
<feature type="signal peptide" evidence="2">
    <location>
        <begin position="1"/>
        <end position="37"/>
    </location>
</feature>
<feature type="chain" id="PRO_5022972683" evidence="2">
    <location>
        <begin position="38"/>
        <end position="110"/>
    </location>
</feature>
<evidence type="ECO:0000256" key="1">
    <source>
        <dbReference type="SAM" id="MobiDB-lite"/>
    </source>
</evidence>
<proteinExistence type="predicted"/>
<organism evidence="3 4">
    <name type="scientific">Tsukamurella sputi</name>
    <dbReference type="NCBI Taxonomy" id="2591848"/>
    <lineage>
        <taxon>Bacteria</taxon>
        <taxon>Bacillati</taxon>
        <taxon>Actinomycetota</taxon>
        <taxon>Actinomycetes</taxon>
        <taxon>Mycobacteriales</taxon>
        <taxon>Tsukamurellaceae</taxon>
        <taxon>Tsukamurella</taxon>
    </lineage>
</organism>
<dbReference type="EMBL" id="VIGV01000004">
    <property type="protein sequence ID" value="TWS23520.1"/>
    <property type="molecule type" value="Genomic_DNA"/>
</dbReference>
<gene>
    <name evidence="3" type="ORF">FK268_14665</name>
</gene>
<evidence type="ECO:0000256" key="2">
    <source>
        <dbReference type="SAM" id="SignalP"/>
    </source>
</evidence>
<name>A0A5C5RLC1_9ACTN</name>
<dbReference type="OrthoDB" id="9867262at2"/>
<accession>A0A5C5RLC1</accession>
<feature type="region of interest" description="Disordered" evidence="1">
    <location>
        <begin position="35"/>
        <end position="110"/>
    </location>
</feature>
<dbReference type="Proteomes" id="UP000319792">
    <property type="component" value="Unassembled WGS sequence"/>
</dbReference>